<sequence>MYVFRRLGLHIVKFLHSQVLVFRFFGHLFHSLKDVLFGELSITWNNMVEIMYYSGARLVLPLMLLCALIGLSVSQTAYYLLAPFHLHHKALPVAQNVITHEVLPLILGFILCVQAALHLINTRLRRHRQTPEEVILDHVWPIITGMNVTSLLLYTYAITVILLSFYLSFHHVLGFSIHEFLLHATSSTTIFDLMYCAFKTLILCLVVSFTAGYYYYEAAIRQLSLRKAVSRILTRGSFWLVIASVYITFMI</sequence>
<dbReference type="Proteomes" id="UP000055035">
    <property type="component" value="Unassembled WGS sequence"/>
</dbReference>
<feature type="transmembrane region" description="Helical" evidence="1">
    <location>
        <begin position="58"/>
        <end position="82"/>
    </location>
</feature>
<reference evidence="2 3" key="1">
    <citation type="submission" date="2015-11" db="EMBL/GenBank/DDBJ databases">
        <title>Genomic analysis of 38 Legionella species identifies large and diverse effector repertoires.</title>
        <authorList>
            <person name="Burstein D."/>
            <person name="Amaro F."/>
            <person name="Zusman T."/>
            <person name="Lifshitz Z."/>
            <person name="Cohen O."/>
            <person name="Gilbert J.A."/>
            <person name="Pupko T."/>
            <person name="Shuman H.A."/>
            <person name="Segal G."/>
        </authorList>
    </citation>
    <scope>NUCLEOTIDE SEQUENCE [LARGE SCALE GENOMIC DNA]</scope>
    <source>
        <strain evidence="2 3">BL-540</strain>
    </source>
</reference>
<feature type="transmembrane region" description="Helical" evidence="1">
    <location>
        <begin position="151"/>
        <end position="169"/>
    </location>
</feature>
<comment type="caution">
    <text evidence="2">The sequence shown here is derived from an EMBL/GenBank/DDBJ whole genome shotgun (WGS) entry which is preliminary data.</text>
</comment>
<dbReference type="OrthoDB" id="5643267at2"/>
<keyword evidence="3" id="KW-1185">Reference proteome</keyword>
<evidence type="ECO:0000256" key="1">
    <source>
        <dbReference type="SAM" id="Phobius"/>
    </source>
</evidence>
<feature type="transmembrane region" description="Helical" evidence="1">
    <location>
        <begin position="102"/>
        <end position="120"/>
    </location>
</feature>
<dbReference type="PATRIC" id="fig|456.5.peg.2802"/>
<evidence type="ECO:0000313" key="3">
    <source>
        <dbReference type="Proteomes" id="UP000055035"/>
    </source>
</evidence>
<dbReference type="STRING" id="456.Ljor_2610"/>
<organism evidence="2 3">
    <name type="scientific">Legionella jordanis</name>
    <dbReference type="NCBI Taxonomy" id="456"/>
    <lineage>
        <taxon>Bacteria</taxon>
        <taxon>Pseudomonadati</taxon>
        <taxon>Pseudomonadota</taxon>
        <taxon>Gammaproteobacteria</taxon>
        <taxon>Legionellales</taxon>
        <taxon>Legionellaceae</taxon>
        <taxon>Legionella</taxon>
    </lineage>
</organism>
<dbReference type="InterPro" id="IPR030802">
    <property type="entry name" value="Permease_MalE"/>
</dbReference>
<evidence type="ECO:0000313" key="2">
    <source>
        <dbReference type="EMBL" id="KTD18304.1"/>
    </source>
</evidence>
<gene>
    <name evidence="2" type="ORF">Ljor_2610</name>
</gene>
<name>A0A0W0VDX4_9GAMM</name>
<dbReference type="EMBL" id="LNYJ01000011">
    <property type="protein sequence ID" value="KTD18304.1"/>
    <property type="molecule type" value="Genomic_DNA"/>
</dbReference>
<dbReference type="AlphaFoldDB" id="A0A0W0VDX4"/>
<proteinExistence type="predicted"/>
<dbReference type="GO" id="GO:0043190">
    <property type="term" value="C:ATP-binding cassette (ABC) transporter complex"/>
    <property type="evidence" value="ECO:0007669"/>
    <property type="project" value="InterPro"/>
</dbReference>
<feature type="transmembrane region" description="Helical" evidence="1">
    <location>
        <begin position="228"/>
        <end position="249"/>
    </location>
</feature>
<keyword evidence="1" id="KW-0812">Transmembrane</keyword>
<dbReference type="RefSeq" id="WP_058471977.1">
    <property type="nucleotide sequence ID" value="NZ_CAAAIC010000006.1"/>
</dbReference>
<dbReference type="Pfam" id="PF02405">
    <property type="entry name" value="MlaE"/>
    <property type="match status" value="1"/>
</dbReference>
<accession>A0A0W0VDX4</accession>
<protein>
    <submittedName>
        <fullName evidence="2">Putative ABC transport system permease</fullName>
    </submittedName>
</protein>
<feature type="transmembrane region" description="Helical" evidence="1">
    <location>
        <begin position="189"/>
        <end position="216"/>
    </location>
</feature>
<keyword evidence="1" id="KW-0472">Membrane</keyword>
<keyword evidence="1" id="KW-1133">Transmembrane helix</keyword>